<evidence type="ECO:0000256" key="1">
    <source>
        <dbReference type="ARBA" id="ARBA00004123"/>
    </source>
</evidence>
<accession>A0A2P5ATR4</accession>
<evidence type="ECO:0000256" key="4">
    <source>
        <dbReference type="ARBA" id="ARBA00023163"/>
    </source>
</evidence>
<feature type="domain" description="MADS-box" evidence="7">
    <location>
        <begin position="25"/>
        <end position="85"/>
    </location>
</feature>
<dbReference type="GO" id="GO:0046983">
    <property type="term" value="F:protein dimerization activity"/>
    <property type="evidence" value="ECO:0007669"/>
    <property type="project" value="InterPro"/>
</dbReference>
<dbReference type="OrthoDB" id="1150385at2759"/>
<dbReference type="EMBL" id="JXTB01000450">
    <property type="protein sequence ID" value="PON39947.1"/>
    <property type="molecule type" value="Genomic_DNA"/>
</dbReference>
<dbReference type="FunFam" id="3.40.1810.10:FF:000006">
    <property type="entry name" value="Agamous-like MADS-box protein AGL62"/>
    <property type="match status" value="1"/>
</dbReference>
<comment type="caution">
    <text evidence="8">The sequence shown here is derived from an EMBL/GenBank/DDBJ whole genome shotgun (WGS) entry which is preliminary data.</text>
</comment>
<evidence type="ECO:0000313" key="9">
    <source>
        <dbReference type="Proteomes" id="UP000237105"/>
    </source>
</evidence>
<dbReference type="SUPFAM" id="SSF55455">
    <property type="entry name" value="SRF-like"/>
    <property type="match status" value="1"/>
</dbReference>
<feature type="region of interest" description="Disordered" evidence="6">
    <location>
        <begin position="195"/>
        <end position="219"/>
    </location>
</feature>
<feature type="compositionally biased region" description="Polar residues" evidence="6">
    <location>
        <begin position="1"/>
        <end position="10"/>
    </location>
</feature>
<dbReference type="Pfam" id="PF00319">
    <property type="entry name" value="SRF-TF"/>
    <property type="match status" value="1"/>
</dbReference>
<dbReference type="PROSITE" id="PS50066">
    <property type="entry name" value="MADS_BOX_2"/>
    <property type="match status" value="1"/>
</dbReference>
<evidence type="ECO:0000256" key="2">
    <source>
        <dbReference type="ARBA" id="ARBA00023015"/>
    </source>
</evidence>
<feature type="compositionally biased region" description="Basic residues" evidence="6">
    <location>
        <begin position="13"/>
        <end position="27"/>
    </location>
</feature>
<feature type="compositionally biased region" description="Low complexity" evidence="6">
    <location>
        <begin position="203"/>
        <end position="213"/>
    </location>
</feature>
<sequence length="219" mass="24595">MEANTTATTYNKSNHKQKHNKKQTKGKQKIEMKMIQDDDDRLITFSKRRSGIYKKASELVTLCGGEIGLVIFSPSGKPFSYGHPSVDVVAKRLLLDQATGAATSDAAAHPIVEAHRRLRINNLNQQYNDLFGHLETEKEKQKELLKMPAPDELWAAPIEGLSLDELNERQRCLEELHATISNHVKERLTRSLNSFNNKDKNVSTPATAPSSSSLFSKRI</sequence>
<dbReference type="GO" id="GO:0000978">
    <property type="term" value="F:RNA polymerase II cis-regulatory region sequence-specific DNA binding"/>
    <property type="evidence" value="ECO:0007669"/>
    <property type="project" value="TreeGrafter"/>
</dbReference>
<dbReference type="PANTHER" id="PTHR11945:SF725">
    <property type="entry name" value="AGAMOUS-LIKE 58-RELATED"/>
    <property type="match status" value="1"/>
</dbReference>
<evidence type="ECO:0000313" key="8">
    <source>
        <dbReference type="EMBL" id="PON39947.1"/>
    </source>
</evidence>
<dbReference type="SMART" id="SM00432">
    <property type="entry name" value="MADS"/>
    <property type="match status" value="1"/>
</dbReference>
<keyword evidence="2" id="KW-0805">Transcription regulation</keyword>
<dbReference type="PRINTS" id="PR00404">
    <property type="entry name" value="MADSDOMAIN"/>
</dbReference>
<gene>
    <name evidence="8" type="ORF">PanWU01x14_300880</name>
</gene>
<proteinExistence type="predicted"/>
<name>A0A2P5ATR4_PARAD</name>
<keyword evidence="9" id="KW-1185">Reference proteome</keyword>
<keyword evidence="5" id="KW-0539">Nucleus</keyword>
<evidence type="ECO:0000256" key="6">
    <source>
        <dbReference type="SAM" id="MobiDB-lite"/>
    </source>
</evidence>
<dbReference type="GO" id="GO:0005634">
    <property type="term" value="C:nucleus"/>
    <property type="evidence" value="ECO:0007669"/>
    <property type="project" value="UniProtKB-SubCell"/>
</dbReference>
<dbReference type="GO" id="GO:0000981">
    <property type="term" value="F:DNA-binding transcription factor activity, RNA polymerase II-specific"/>
    <property type="evidence" value="ECO:0007669"/>
    <property type="project" value="TreeGrafter"/>
</dbReference>
<comment type="subcellular location">
    <subcellularLocation>
        <location evidence="1">Nucleus</location>
    </subcellularLocation>
</comment>
<dbReference type="Proteomes" id="UP000237105">
    <property type="component" value="Unassembled WGS sequence"/>
</dbReference>
<dbReference type="STRING" id="3476.A0A2P5ATR4"/>
<dbReference type="AlphaFoldDB" id="A0A2P5ATR4"/>
<feature type="region of interest" description="Disordered" evidence="6">
    <location>
        <begin position="1"/>
        <end position="29"/>
    </location>
</feature>
<evidence type="ECO:0000259" key="7">
    <source>
        <dbReference type="PROSITE" id="PS50066"/>
    </source>
</evidence>
<keyword evidence="3" id="KW-0238">DNA-binding</keyword>
<keyword evidence="4" id="KW-0804">Transcription</keyword>
<reference evidence="9" key="1">
    <citation type="submission" date="2016-06" db="EMBL/GenBank/DDBJ databases">
        <title>Parallel loss of symbiosis genes in relatives of nitrogen-fixing non-legume Parasponia.</title>
        <authorList>
            <person name="Van Velzen R."/>
            <person name="Holmer R."/>
            <person name="Bu F."/>
            <person name="Rutten L."/>
            <person name="Van Zeijl A."/>
            <person name="Liu W."/>
            <person name="Santuari L."/>
            <person name="Cao Q."/>
            <person name="Sharma T."/>
            <person name="Shen D."/>
            <person name="Roswanjaya Y."/>
            <person name="Wardhani T."/>
            <person name="Kalhor M.S."/>
            <person name="Jansen J."/>
            <person name="Van den Hoogen J."/>
            <person name="Gungor B."/>
            <person name="Hartog M."/>
            <person name="Hontelez J."/>
            <person name="Verver J."/>
            <person name="Yang W.-C."/>
            <person name="Schijlen E."/>
            <person name="Repin R."/>
            <person name="Schilthuizen M."/>
            <person name="Schranz E."/>
            <person name="Heidstra R."/>
            <person name="Miyata K."/>
            <person name="Fedorova E."/>
            <person name="Kohlen W."/>
            <person name="Bisseling T."/>
            <person name="Smit S."/>
            <person name="Geurts R."/>
        </authorList>
    </citation>
    <scope>NUCLEOTIDE SEQUENCE [LARGE SCALE GENOMIC DNA]</scope>
    <source>
        <strain evidence="9">cv. WU1-14</strain>
    </source>
</reference>
<dbReference type="Gene3D" id="3.40.1810.10">
    <property type="entry name" value="Transcription factor, MADS-box"/>
    <property type="match status" value="1"/>
</dbReference>
<evidence type="ECO:0000256" key="5">
    <source>
        <dbReference type="ARBA" id="ARBA00023242"/>
    </source>
</evidence>
<dbReference type="InterPro" id="IPR036879">
    <property type="entry name" value="TF_MADSbox_sf"/>
</dbReference>
<dbReference type="PANTHER" id="PTHR11945">
    <property type="entry name" value="MADS BOX PROTEIN"/>
    <property type="match status" value="1"/>
</dbReference>
<organism evidence="8 9">
    <name type="scientific">Parasponia andersonii</name>
    <name type="common">Sponia andersonii</name>
    <dbReference type="NCBI Taxonomy" id="3476"/>
    <lineage>
        <taxon>Eukaryota</taxon>
        <taxon>Viridiplantae</taxon>
        <taxon>Streptophyta</taxon>
        <taxon>Embryophyta</taxon>
        <taxon>Tracheophyta</taxon>
        <taxon>Spermatophyta</taxon>
        <taxon>Magnoliopsida</taxon>
        <taxon>eudicotyledons</taxon>
        <taxon>Gunneridae</taxon>
        <taxon>Pentapetalae</taxon>
        <taxon>rosids</taxon>
        <taxon>fabids</taxon>
        <taxon>Rosales</taxon>
        <taxon>Cannabaceae</taxon>
        <taxon>Parasponia</taxon>
    </lineage>
</organism>
<protein>
    <submittedName>
        <fullName evidence="8">MADS-box transcription factor</fullName>
    </submittedName>
</protein>
<evidence type="ECO:0000256" key="3">
    <source>
        <dbReference type="ARBA" id="ARBA00023125"/>
    </source>
</evidence>
<dbReference type="InterPro" id="IPR002100">
    <property type="entry name" value="TF_MADSbox"/>
</dbReference>